<evidence type="ECO:0000256" key="1">
    <source>
        <dbReference type="SAM" id="MobiDB-lite"/>
    </source>
</evidence>
<name>A0A8H5EVW6_9AGAR</name>
<dbReference type="Gene3D" id="3.90.228.10">
    <property type="match status" value="1"/>
</dbReference>
<protein>
    <recommendedName>
        <fullName evidence="4">PARP catalytic domain-containing protein</fullName>
    </recommendedName>
</protein>
<reference evidence="2 3" key="1">
    <citation type="journal article" date="2020" name="ISME J.">
        <title>Uncovering the hidden diversity of litter-decomposition mechanisms in mushroom-forming fungi.</title>
        <authorList>
            <person name="Floudas D."/>
            <person name="Bentzer J."/>
            <person name="Ahren D."/>
            <person name="Johansson T."/>
            <person name="Persson P."/>
            <person name="Tunlid A."/>
        </authorList>
    </citation>
    <scope>NUCLEOTIDE SEQUENCE [LARGE SCALE GENOMIC DNA]</scope>
    <source>
        <strain evidence="2 3">CBS 101986</strain>
    </source>
</reference>
<dbReference type="AlphaFoldDB" id="A0A8H5EVW6"/>
<accession>A0A8H5EVW6</accession>
<feature type="region of interest" description="Disordered" evidence="1">
    <location>
        <begin position="201"/>
        <end position="242"/>
    </location>
</feature>
<dbReference type="OrthoDB" id="9514740at2759"/>
<dbReference type="SUPFAM" id="SSF56399">
    <property type="entry name" value="ADP-ribosylation"/>
    <property type="match status" value="1"/>
</dbReference>
<evidence type="ECO:0000313" key="2">
    <source>
        <dbReference type="EMBL" id="KAF5314277.1"/>
    </source>
</evidence>
<gene>
    <name evidence="2" type="ORF">D9619_011840</name>
</gene>
<sequence length="586" mass="63123">MAQPPPPNNGENGRNKTNTNPFRALDSNAMDVDDTDDFLNGPDADDFGSDYESAADDIPNPPAYSVAQADAQEDIELALALSASLASPALSTRTGPTSTSNPWSREKSSNGVSTASVQAAQREREMTWSTPLTSVSGSLFDVDPPNYATIASSGGTRSNANNRKSMCVVCETKPAFNNGYRSFPTCGNTCARLLDEAQKGVPKTRLPPNSNHGHLGNPKRNAGSSSSRGTAAGSHSSRSTSSPIKMCRVCGLRPIYQKGGKVFPTCGLTCAAKLHAPGSIPMCDYCHERPKVVINDKIFPHCGRTCRDKAKPAGGAHYYTTRATPGASHNYSPSPSSSSAARKAVVGDSSTCTTCVLCWAAPKKGPKNDFCSDLCTDIAVQRGPFLLEIPRGHASFQIVEQHCIENWKTKQSNYPIIKRIYMVQPHAGFEAAYRAYQAQISSPVGLNRNGNEVRHWISPSRQCSLGDAGYTTPCDSTKCMLCSLVRTSPKSSTCKGILTMSELERAVERATNMAKGRGNILLLSQVLIGKAYERSKNELDSPLPQGYNSVRLVEYTLYGLGSNIHHGDNVVFDCRAVKPLYLITFE</sequence>
<dbReference type="EMBL" id="JAACJJ010000044">
    <property type="protein sequence ID" value="KAF5314277.1"/>
    <property type="molecule type" value="Genomic_DNA"/>
</dbReference>
<evidence type="ECO:0000313" key="3">
    <source>
        <dbReference type="Proteomes" id="UP000567179"/>
    </source>
</evidence>
<keyword evidence="3" id="KW-1185">Reference proteome</keyword>
<proteinExistence type="predicted"/>
<feature type="compositionally biased region" description="Low complexity" evidence="1">
    <location>
        <begin position="222"/>
        <end position="242"/>
    </location>
</feature>
<feature type="compositionally biased region" description="Polar residues" evidence="1">
    <location>
        <begin position="92"/>
        <end position="119"/>
    </location>
</feature>
<feature type="compositionally biased region" description="Acidic residues" evidence="1">
    <location>
        <begin position="31"/>
        <end position="55"/>
    </location>
</feature>
<comment type="caution">
    <text evidence="2">The sequence shown here is derived from an EMBL/GenBank/DDBJ whole genome shotgun (WGS) entry which is preliminary data.</text>
</comment>
<organism evidence="2 3">
    <name type="scientific">Psilocybe cf. subviscida</name>
    <dbReference type="NCBI Taxonomy" id="2480587"/>
    <lineage>
        <taxon>Eukaryota</taxon>
        <taxon>Fungi</taxon>
        <taxon>Dikarya</taxon>
        <taxon>Basidiomycota</taxon>
        <taxon>Agaricomycotina</taxon>
        <taxon>Agaricomycetes</taxon>
        <taxon>Agaricomycetidae</taxon>
        <taxon>Agaricales</taxon>
        <taxon>Agaricineae</taxon>
        <taxon>Strophariaceae</taxon>
        <taxon>Psilocybe</taxon>
    </lineage>
</organism>
<feature type="region of interest" description="Disordered" evidence="1">
    <location>
        <begin position="88"/>
        <end position="126"/>
    </location>
</feature>
<evidence type="ECO:0008006" key="4">
    <source>
        <dbReference type="Google" id="ProtNLM"/>
    </source>
</evidence>
<dbReference type="Proteomes" id="UP000567179">
    <property type="component" value="Unassembled WGS sequence"/>
</dbReference>
<feature type="region of interest" description="Disordered" evidence="1">
    <location>
        <begin position="1"/>
        <end position="63"/>
    </location>
</feature>